<comment type="similarity">
    <text evidence="1">Belongs to the LysR transcriptional regulatory family.</text>
</comment>
<keyword evidence="7" id="KW-1185">Reference proteome</keyword>
<evidence type="ECO:0000313" key="6">
    <source>
        <dbReference type="EMBL" id="MYN10796.1"/>
    </source>
</evidence>
<dbReference type="InterPro" id="IPR036388">
    <property type="entry name" value="WH-like_DNA-bd_sf"/>
</dbReference>
<evidence type="ECO:0000256" key="4">
    <source>
        <dbReference type="ARBA" id="ARBA00023163"/>
    </source>
</evidence>
<dbReference type="InterPro" id="IPR000847">
    <property type="entry name" value="LysR_HTH_N"/>
</dbReference>
<dbReference type="SUPFAM" id="SSF46785">
    <property type="entry name" value="Winged helix' DNA-binding domain"/>
    <property type="match status" value="1"/>
</dbReference>
<dbReference type="PANTHER" id="PTHR30419">
    <property type="entry name" value="HTH-TYPE TRANSCRIPTIONAL REGULATOR YBHD"/>
    <property type="match status" value="1"/>
</dbReference>
<organism evidence="6 7">
    <name type="scientific">Pseudoduganella aquatica</name>
    <dbReference type="NCBI Taxonomy" id="2660641"/>
    <lineage>
        <taxon>Bacteria</taxon>
        <taxon>Pseudomonadati</taxon>
        <taxon>Pseudomonadota</taxon>
        <taxon>Betaproteobacteria</taxon>
        <taxon>Burkholderiales</taxon>
        <taxon>Oxalobacteraceae</taxon>
        <taxon>Telluria group</taxon>
        <taxon>Pseudoduganella</taxon>
    </lineage>
</organism>
<dbReference type="Gene3D" id="1.10.10.10">
    <property type="entry name" value="Winged helix-like DNA-binding domain superfamily/Winged helix DNA-binding domain"/>
    <property type="match status" value="1"/>
</dbReference>
<dbReference type="GO" id="GO:0003677">
    <property type="term" value="F:DNA binding"/>
    <property type="evidence" value="ECO:0007669"/>
    <property type="project" value="UniProtKB-KW"/>
</dbReference>
<dbReference type="AlphaFoldDB" id="A0A7X4KQY2"/>
<comment type="caution">
    <text evidence="6">The sequence shown here is derived from an EMBL/GenBank/DDBJ whole genome shotgun (WGS) entry which is preliminary data.</text>
</comment>
<dbReference type="InterPro" id="IPR036390">
    <property type="entry name" value="WH_DNA-bd_sf"/>
</dbReference>
<evidence type="ECO:0000256" key="1">
    <source>
        <dbReference type="ARBA" id="ARBA00009437"/>
    </source>
</evidence>
<sequence>MRPEDTDPLRADVPLVDGMLRRLKLKPLLIFDRVLASHSIARAAKELNLTQPAVTKAIQELEGDLGVELFERTNRGVVPTCYATLLGARVKSVIAELRYLTDELNAFRSGDSGHVIIGTLISASARLLPLAISKLKAERPGILVTVREGPLDRLFPALATGELDLVVGRLPEADLPLARMYSFRHTELFQEALCAVVWSEHPLARRASIDLRELLAWPWLLPPMESPARITAERLFTDAGLAMPGNIVESLSLLTNIGLMQSMQAINLMPRAVAQHFAQLKLLAILEMGDIGAFGRIGYSVREDRASTPAAARFIACLTQAAGEL</sequence>
<dbReference type="RefSeq" id="WP_161075077.1">
    <property type="nucleotide sequence ID" value="NZ_WWCU01000045.1"/>
</dbReference>
<feature type="domain" description="HTH lysR-type" evidence="5">
    <location>
        <begin position="23"/>
        <end position="80"/>
    </location>
</feature>
<keyword evidence="2" id="KW-0805">Transcription regulation</keyword>
<dbReference type="EMBL" id="WWCU01000045">
    <property type="protein sequence ID" value="MYN10796.1"/>
    <property type="molecule type" value="Genomic_DNA"/>
</dbReference>
<evidence type="ECO:0000256" key="3">
    <source>
        <dbReference type="ARBA" id="ARBA00023125"/>
    </source>
</evidence>
<dbReference type="Pfam" id="PF00126">
    <property type="entry name" value="HTH_1"/>
    <property type="match status" value="1"/>
</dbReference>
<dbReference type="InterPro" id="IPR005119">
    <property type="entry name" value="LysR_subst-bd"/>
</dbReference>
<dbReference type="Pfam" id="PF03466">
    <property type="entry name" value="LysR_substrate"/>
    <property type="match status" value="1"/>
</dbReference>
<dbReference type="PANTHER" id="PTHR30419:SF8">
    <property type="entry name" value="NITROGEN ASSIMILATION TRANSCRIPTIONAL ACTIVATOR-RELATED"/>
    <property type="match status" value="1"/>
</dbReference>
<protein>
    <submittedName>
        <fullName evidence="6">LysR family transcriptional regulator</fullName>
    </submittedName>
</protein>
<evidence type="ECO:0000259" key="5">
    <source>
        <dbReference type="PROSITE" id="PS50931"/>
    </source>
</evidence>
<reference evidence="6 7" key="1">
    <citation type="submission" date="2019-12" db="EMBL/GenBank/DDBJ databases">
        <title>Novel species isolated from a subtropical stream in China.</title>
        <authorList>
            <person name="Lu H."/>
        </authorList>
    </citation>
    <scope>NUCLEOTIDE SEQUENCE [LARGE SCALE GENOMIC DNA]</scope>
    <source>
        <strain evidence="6 7">FT127W</strain>
    </source>
</reference>
<dbReference type="PROSITE" id="PS50931">
    <property type="entry name" value="HTH_LYSR"/>
    <property type="match status" value="1"/>
</dbReference>
<evidence type="ECO:0000256" key="2">
    <source>
        <dbReference type="ARBA" id="ARBA00023015"/>
    </source>
</evidence>
<proteinExistence type="inferred from homology"/>
<dbReference type="InterPro" id="IPR050950">
    <property type="entry name" value="HTH-type_LysR_regulators"/>
</dbReference>
<dbReference type="PRINTS" id="PR00039">
    <property type="entry name" value="HTHLYSR"/>
</dbReference>
<dbReference type="SUPFAM" id="SSF53850">
    <property type="entry name" value="Periplasmic binding protein-like II"/>
    <property type="match status" value="1"/>
</dbReference>
<gene>
    <name evidence="6" type="ORF">GTP77_26095</name>
</gene>
<dbReference type="GO" id="GO:0005829">
    <property type="term" value="C:cytosol"/>
    <property type="evidence" value="ECO:0007669"/>
    <property type="project" value="TreeGrafter"/>
</dbReference>
<dbReference type="Proteomes" id="UP000450676">
    <property type="component" value="Unassembled WGS sequence"/>
</dbReference>
<accession>A0A7X4KQY2</accession>
<dbReference type="GO" id="GO:0003700">
    <property type="term" value="F:DNA-binding transcription factor activity"/>
    <property type="evidence" value="ECO:0007669"/>
    <property type="project" value="InterPro"/>
</dbReference>
<keyword evidence="3" id="KW-0238">DNA-binding</keyword>
<evidence type="ECO:0000313" key="7">
    <source>
        <dbReference type="Proteomes" id="UP000450676"/>
    </source>
</evidence>
<keyword evidence="4" id="KW-0804">Transcription</keyword>
<name>A0A7X4KQY2_9BURK</name>
<dbReference type="Gene3D" id="3.40.190.290">
    <property type="match status" value="1"/>
</dbReference>